<dbReference type="InterPro" id="IPR038071">
    <property type="entry name" value="UROD/MetE-like_sf"/>
</dbReference>
<evidence type="ECO:0000313" key="3">
    <source>
        <dbReference type="Proteomes" id="UP000030661"/>
    </source>
</evidence>
<dbReference type="GO" id="GO:0004853">
    <property type="term" value="F:uroporphyrinogen decarboxylase activity"/>
    <property type="evidence" value="ECO:0007669"/>
    <property type="project" value="InterPro"/>
</dbReference>
<protein>
    <submittedName>
        <fullName evidence="2">Uroporphyrinogen-III decarboxylase-like protein</fullName>
    </submittedName>
</protein>
<dbReference type="InterPro" id="IPR000257">
    <property type="entry name" value="Uroporphyrinogen_deCOase"/>
</dbReference>
<name>A0A081C2E3_VECG1</name>
<dbReference type="SUPFAM" id="SSF51726">
    <property type="entry name" value="UROD/MetE-like"/>
    <property type="match status" value="1"/>
</dbReference>
<dbReference type="PANTHER" id="PTHR47099">
    <property type="entry name" value="METHYLCOBAMIDE:COM METHYLTRANSFERASE MTBA"/>
    <property type="match status" value="1"/>
</dbReference>
<dbReference type="HOGENOM" id="CLU_766570_0_0_0"/>
<feature type="domain" description="Uroporphyrinogen decarboxylase (URO-D)" evidence="1">
    <location>
        <begin position="103"/>
        <end position="366"/>
    </location>
</feature>
<sequence length="371" mass="42957">MAIIEPEFMELTRSLDVEAFWEENDRCQHFGIHKPRCSVSFAPDDHWIFEFMAVPSTLRYYQDKTYRDALHRDVNQVTREYVGKAFFDEDTWRYQPKRIENLFGCEFAYHEGGTPWFVPVTDDPTTFSDILDRAEAIDLHSWSFPEEFLAEWESRKQKGQEMPLLGTGSRGPATIMSSVLKPETLFFWMYDHPDLIRRFRDILAAKMVEFNRVLRAFSGNASPGWWITDDNCALFNRKLYKEYCYPVLEKVLDAMAPGDVPRYQHSDSAMGHLLEMQYALGIQRVNYGPTVDAALIRAKMPKAMIDGQVPPLLLRDGWPEEIQRRIVEDFQKAGQTGGLNVTTAGSLAAGTGVGRMRWLMQIVQQYCRYDL</sequence>
<dbReference type="eggNOG" id="COG0407">
    <property type="taxonomic scope" value="Bacteria"/>
</dbReference>
<dbReference type="GO" id="GO:0006779">
    <property type="term" value="P:porphyrin-containing compound biosynthetic process"/>
    <property type="evidence" value="ECO:0007669"/>
    <property type="project" value="InterPro"/>
</dbReference>
<dbReference type="PANTHER" id="PTHR47099:SF1">
    <property type="entry name" value="METHYLCOBAMIDE:COM METHYLTRANSFERASE MTBA"/>
    <property type="match status" value="1"/>
</dbReference>
<accession>A0A081C2E3</accession>
<dbReference type="AlphaFoldDB" id="A0A081C2E3"/>
<dbReference type="EMBL" id="DF820468">
    <property type="protein sequence ID" value="GAK58748.1"/>
    <property type="molecule type" value="Genomic_DNA"/>
</dbReference>
<evidence type="ECO:0000313" key="2">
    <source>
        <dbReference type="EMBL" id="GAK58748.1"/>
    </source>
</evidence>
<proteinExistence type="predicted"/>
<dbReference type="STRING" id="1499967.U27_05723"/>
<gene>
    <name evidence="2" type="ORF">U27_05723</name>
</gene>
<organism evidence="2">
    <name type="scientific">Vecturithrix granuli</name>
    <dbReference type="NCBI Taxonomy" id="1499967"/>
    <lineage>
        <taxon>Bacteria</taxon>
        <taxon>Candidatus Moduliflexota</taxon>
        <taxon>Candidatus Vecturitrichia</taxon>
        <taxon>Candidatus Vecturitrichales</taxon>
        <taxon>Candidatus Vecturitrichaceae</taxon>
        <taxon>Candidatus Vecturithrix</taxon>
    </lineage>
</organism>
<dbReference type="InterPro" id="IPR052024">
    <property type="entry name" value="Methanogen_methyltrans"/>
</dbReference>
<dbReference type="Gene3D" id="3.20.20.210">
    <property type="match status" value="1"/>
</dbReference>
<evidence type="ECO:0000259" key="1">
    <source>
        <dbReference type="Pfam" id="PF01208"/>
    </source>
</evidence>
<reference evidence="2" key="1">
    <citation type="journal article" date="2015" name="PeerJ">
        <title>First genomic representation of candidate bacterial phylum KSB3 points to enhanced environmental sensing as a trigger of wastewater bulking.</title>
        <authorList>
            <person name="Sekiguchi Y."/>
            <person name="Ohashi A."/>
            <person name="Parks D.H."/>
            <person name="Yamauchi T."/>
            <person name="Tyson G.W."/>
            <person name="Hugenholtz P."/>
        </authorList>
    </citation>
    <scope>NUCLEOTIDE SEQUENCE [LARGE SCALE GENOMIC DNA]</scope>
</reference>
<dbReference type="Pfam" id="PF01208">
    <property type="entry name" value="URO-D"/>
    <property type="match status" value="1"/>
</dbReference>
<keyword evidence="3" id="KW-1185">Reference proteome</keyword>
<dbReference type="Proteomes" id="UP000030661">
    <property type="component" value="Unassembled WGS sequence"/>
</dbReference>